<gene>
    <name evidence="2" type="ORF">ZT3D7_G7587</name>
</gene>
<dbReference type="PANTHER" id="PTHR40624:SF1">
    <property type="entry name" value="BIOSYNTHESIS MONOOXYGENASE, PUTATIVE (AFU_ORTHOLOGUE AFUA_1G12025)-RELATED"/>
    <property type="match status" value="1"/>
</dbReference>
<protein>
    <recommendedName>
        <fullName evidence="1">ABM domain-containing protein</fullName>
    </recommendedName>
</protein>
<dbReference type="EMBL" id="LT853698">
    <property type="protein sequence ID" value="SMQ52434.1"/>
    <property type="molecule type" value="Genomic_DNA"/>
</dbReference>
<dbReference type="InterPro" id="IPR007138">
    <property type="entry name" value="ABM_dom"/>
</dbReference>
<organism evidence="2 3">
    <name type="scientific">Zymoseptoria tritici (strain ST99CH_3D7)</name>
    <dbReference type="NCBI Taxonomy" id="1276538"/>
    <lineage>
        <taxon>Eukaryota</taxon>
        <taxon>Fungi</taxon>
        <taxon>Dikarya</taxon>
        <taxon>Ascomycota</taxon>
        <taxon>Pezizomycotina</taxon>
        <taxon>Dothideomycetes</taxon>
        <taxon>Dothideomycetidae</taxon>
        <taxon>Mycosphaerellales</taxon>
        <taxon>Mycosphaerellaceae</taxon>
        <taxon>Zymoseptoria</taxon>
    </lineage>
</organism>
<reference evidence="2 3" key="1">
    <citation type="submission" date="2016-06" db="EMBL/GenBank/DDBJ databases">
        <authorList>
            <person name="Kjaerup R.B."/>
            <person name="Dalgaard T.S."/>
            <person name="Juul-Madsen H.R."/>
        </authorList>
    </citation>
    <scope>NUCLEOTIDE SEQUENCE [LARGE SCALE GENOMIC DNA]</scope>
</reference>
<proteinExistence type="predicted"/>
<evidence type="ECO:0000259" key="1">
    <source>
        <dbReference type="Pfam" id="PF03992"/>
    </source>
</evidence>
<accession>A0A1X7RYB4</accession>
<name>A0A1X7RYB4_ZYMT9</name>
<dbReference type="PANTHER" id="PTHR40624">
    <property type="entry name" value="BIOSYNTHESIS MONOOXYGENASE, PUTATIVE (AFU_ORTHOLOGUE AFUA_1G12025)-RELATED"/>
    <property type="match status" value="1"/>
</dbReference>
<dbReference type="SUPFAM" id="SSF54909">
    <property type="entry name" value="Dimeric alpha+beta barrel"/>
    <property type="match status" value="1"/>
</dbReference>
<sequence>MSEVNIVAILHPAQGKSDRVKELLQGMCKDVHQKEDYTLRYIATEQIGAEGTPDIVMIETYKSKEAADKHTQEPHFKELFATMEKEGLMAKAPYLAQTVSKAGRGPSLVLRVPIRNVLTTKAEVDFRGFSWLDVDFLEAAQDCRPPGPTSFLSTFWLVVSFSYTGAVLGAPAVEVAFMSMFKPEYSNVVYVRPYPNSNLGVTPRARKPR</sequence>
<feature type="domain" description="ABM" evidence="1">
    <location>
        <begin position="7"/>
        <end position="80"/>
    </location>
</feature>
<keyword evidence="3" id="KW-1185">Reference proteome</keyword>
<dbReference type="Proteomes" id="UP000215127">
    <property type="component" value="Chromosome 7"/>
</dbReference>
<dbReference type="AlphaFoldDB" id="A0A1X7RYB4"/>
<evidence type="ECO:0000313" key="3">
    <source>
        <dbReference type="Proteomes" id="UP000215127"/>
    </source>
</evidence>
<dbReference type="InterPro" id="IPR011008">
    <property type="entry name" value="Dimeric_a/b-barrel"/>
</dbReference>
<evidence type="ECO:0000313" key="2">
    <source>
        <dbReference type="EMBL" id="SMQ52434.1"/>
    </source>
</evidence>
<dbReference type="Pfam" id="PF03992">
    <property type="entry name" value="ABM"/>
    <property type="match status" value="1"/>
</dbReference>
<dbReference type="Gene3D" id="3.30.70.100">
    <property type="match status" value="1"/>
</dbReference>